<sequence>MQPRFDFVFSYWIFIWFLLYHFQIITYNPKAGLAIALFTNIIMLFLMISYKNSYHYILLFSLIQLCIKIIPLWSLRNTTIHNKDIMATIILFIIYNIWLEINHENMVHLSKIGYQAVKDNKINTPIIYWIDKLLIQHPK</sequence>
<dbReference type="AlphaFoldDB" id="A0A6C0HCP6"/>
<evidence type="ECO:0000313" key="2">
    <source>
        <dbReference type="EMBL" id="QHT77773.1"/>
    </source>
</evidence>
<accession>A0A6C0HCP6</accession>
<proteinExistence type="predicted"/>
<name>A0A6C0HCP6_9ZZZZ</name>
<dbReference type="EMBL" id="MN739921">
    <property type="protein sequence ID" value="QHT77773.1"/>
    <property type="molecule type" value="Genomic_DNA"/>
</dbReference>
<feature type="transmembrane region" description="Helical" evidence="1">
    <location>
        <begin position="56"/>
        <end position="73"/>
    </location>
</feature>
<keyword evidence="1" id="KW-0472">Membrane</keyword>
<protein>
    <submittedName>
        <fullName evidence="2">Uncharacterized protein</fullName>
    </submittedName>
</protein>
<feature type="transmembrane region" description="Helical" evidence="1">
    <location>
        <begin position="31"/>
        <end position="49"/>
    </location>
</feature>
<evidence type="ECO:0000256" key="1">
    <source>
        <dbReference type="SAM" id="Phobius"/>
    </source>
</evidence>
<reference evidence="2" key="1">
    <citation type="journal article" date="2020" name="Nature">
        <title>Giant virus diversity and host interactions through global metagenomics.</title>
        <authorList>
            <person name="Schulz F."/>
            <person name="Roux S."/>
            <person name="Paez-Espino D."/>
            <person name="Jungbluth S."/>
            <person name="Walsh D.A."/>
            <person name="Denef V.J."/>
            <person name="McMahon K.D."/>
            <person name="Konstantinidis K.T."/>
            <person name="Eloe-Fadrosh E.A."/>
            <person name="Kyrpides N.C."/>
            <person name="Woyke T."/>
        </authorList>
    </citation>
    <scope>NUCLEOTIDE SEQUENCE</scope>
    <source>
        <strain evidence="2">GVMAG-M-3300023179-90</strain>
    </source>
</reference>
<organism evidence="2">
    <name type="scientific">viral metagenome</name>
    <dbReference type="NCBI Taxonomy" id="1070528"/>
    <lineage>
        <taxon>unclassified sequences</taxon>
        <taxon>metagenomes</taxon>
        <taxon>organismal metagenomes</taxon>
    </lineage>
</organism>
<feature type="transmembrane region" description="Helical" evidence="1">
    <location>
        <begin position="85"/>
        <end position="101"/>
    </location>
</feature>
<keyword evidence="1" id="KW-1133">Transmembrane helix</keyword>
<keyword evidence="1" id="KW-0812">Transmembrane</keyword>
<feature type="transmembrane region" description="Helical" evidence="1">
    <location>
        <begin position="7"/>
        <end position="25"/>
    </location>
</feature>